<sequence>MILDDPKANHDCLGIQEALNQAIEQNFVELLQYLITREDVSISGEFNGKSRVAQEGNLSIFKLLKERGAVWGQNQCQLLYYRDSLIFHQPRPTEEACGLGFSDRMANGSS</sequence>
<evidence type="ECO:0000313" key="2">
    <source>
        <dbReference type="Proteomes" id="UP000830671"/>
    </source>
</evidence>
<dbReference type="GeneID" id="73342582"/>
<dbReference type="SUPFAM" id="SSF140860">
    <property type="entry name" value="Pseudo ankyrin repeat-like"/>
    <property type="match status" value="1"/>
</dbReference>
<evidence type="ECO:0000313" key="1">
    <source>
        <dbReference type="EMBL" id="UQC83093.1"/>
    </source>
</evidence>
<keyword evidence="2" id="KW-1185">Reference proteome</keyword>
<gene>
    <name evidence="1" type="ORF">CLUP02_08586</name>
</gene>
<name>A0A9Q8WGR8_9PEZI</name>
<organism evidence="1 2">
    <name type="scientific">Colletotrichum lupini</name>
    <dbReference type="NCBI Taxonomy" id="145971"/>
    <lineage>
        <taxon>Eukaryota</taxon>
        <taxon>Fungi</taxon>
        <taxon>Dikarya</taxon>
        <taxon>Ascomycota</taxon>
        <taxon>Pezizomycotina</taxon>
        <taxon>Sordariomycetes</taxon>
        <taxon>Hypocreomycetidae</taxon>
        <taxon>Glomerellales</taxon>
        <taxon>Glomerellaceae</taxon>
        <taxon>Colletotrichum</taxon>
        <taxon>Colletotrichum acutatum species complex</taxon>
    </lineage>
</organism>
<dbReference type="AlphaFoldDB" id="A0A9Q8WGR8"/>
<proteinExistence type="predicted"/>
<reference evidence="1" key="1">
    <citation type="journal article" date="2021" name="Mol. Plant Microbe Interact.">
        <title>Complete Genome Sequence of the Plant-Pathogenic Fungus Colletotrichum lupini.</title>
        <authorList>
            <person name="Baroncelli R."/>
            <person name="Pensec F."/>
            <person name="Da Lio D."/>
            <person name="Boufleur T."/>
            <person name="Vicente I."/>
            <person name="Sarrocco S."/>
            <person name="Picot A."/>
            <person name="Baraldi E."/>
            <person name="Sukno S."/>
            <person name="Thon M."/>
            <person name="Le Floch G."/>
        </authorList>
    </citation>
    <scope>NUCLEOTIDE SEQUENCE</scope>
    <source>
        <strain evidence="1">IMI 504893</strain>
    </source>
</reference>
<dbReference type="Proteomes" id="UP000830671">
    <property type="component" value="Chromosome 4"/>
</dbReference>
<dbReference type="EMBL" id="CP019476">
    <property type="protein sequence ID" value="UQC83093.1"/>
    <property type="molecule type" value="Genomic_DNA"/>
</dbReference>
<dbReference type="KEGG" id="clup:CLUP02_08586"/>
<accession>A0A9Q8WGR8</accession>
<dbReference type="RefSeq" id="XP_049144715.1">
    <property type="nucleotide sequence ID" value="XM_049287572.1"/>
</dbReference>
<protein>
    <submittedName>
        <fullName evidence="1">Uncharacterized protein</fullName>
    </submittedName>
</protein>